<feature type="compositionally biased region" description="Basic and acidic residues" evidence="1">
    <location>
        <begin position="11"/>
        <end position="24"/>
    </location>
</feature>
<organism evidence="2 3">
    <name type="scientific">Pocillopora damicornis</name>
    <name type="common">Cauliflower coral</name>
    <name type="synonym">Millepora damicornis</name>
    <dbReference type="NCBI Taxonomy" id="46731"/>
    <lineage>
        <taxon>Eukaryota</taxon>
        <taxon>Metazoa</taxon>
        <taxon>Cnidaria</taxon>
        <taxon>Anthozoa</taxon>
        <taxon>Hexacorallia</taxon>
        <taxon>Scleractinia</taxon>
        <taxon>Astrocoeniina</taxon>
        <taxon>Pocilloporidae</taxon>
        <taxon>Pocillopora</taxon>
    </lineage>
</organism>
<dbReference type="EMBL" id="RCHS01000794">
    <property type="protein sequence ID" value="RMX56817.1"/>
    <property type="molecule type" value="Genomic_DNA"/>
</dbReference>
<evidence type="ECO:0000313" key="3">
    <source>
        <dbReference type="Proteomes" id="UP000275408"/>
    </source>
</evidence>
<accession>A0A3M6UTC5</accession>
<feature type="region of interest" description="Disordered" evidence="1">
    <location>
        <begin position="1"/>
        <end position="50"/>
    </location>
</feature>
<keyword evidence="3" id="KW-1185">Reference proteome</keyword>
<name>A0A3M6UTC5_POCDA</name>
<dbReference type="AlphaFoldDB" id="A0A3M6UTC5"/>
<comment type="caution">
    <text evidence="2">The sequence shown here is derived from an EMBL/GenBank/DDBJ whole genome shotgun (WGS) entry which is preliminary data.</text>
</comment>
<sequence>MENITLLTNTKKIETPQKNKHISEKLPSLAPRLGKRSGKESSLSHDLPSSSCNDSYNHTTFGFSVTDPIIAAFLRHNYAFIKIYEFLSDQECVHKLSSNT</sequence>
<reference evidence="2 3" key="1">
    <citation type="journal article" date="2018" name="Sci. Rep.">
        <title>Comparative analysis of the Pocillopora damicornis genome highlights role of immune system in coral evolution.</title>
        <authorList>
            <person name="Cunning R."/>
            <person name="Bay R.A."/>
            <person name="Gillette P."/>
            <person name="Baker A.C."/>
            <person name="Traylor-Knowles N."/>
        </authorList>
    </citation>
    <scope>NUCLEOTIDE SEQUENCE [LARGE SCALE GENOMIC DNA]</scope>
    <source>
        <strain evidence="2">RSMAS</strain>
        <tissue evidence="2">Whole animal</tissue>
    </source>
</reference>
<gene>
    <name evidence="2" type="ORF">pdam_00009944</name>
</gene>
<proteinExistence type="predicted"/>
<feature type="compositionally biased region" description="Polar residues" evidence="1">
    <location>
        <begin position="1"/>
        <end position="10"/>
    </location>
</feature>
<dbReference type="Proteomes" id="UP000275408">
    <property type="component" value="Unassembled WGS sequence"/>
</dbReference>
<protein>
    <submittedName>
        <fullName evidence="2">Uncharacterized protein</fullName>
    </submittedName>
</protein>
<evidence type="ECO:0000313" key="2">
    <source>
        <dbReference type="EMBL" id="RMX56817.1"/>
    </source>
</evidence>
<evidence type="ECO:0000256" key="1">
    <source>
        <dbReference type="SAM" id="MobiDB-lite"/>
    </source>
</evidence>